<dbReference type="RefSeq" id="WP_133639737.1">
    <property type="nucleotide sequence ID" value="NZ_SNZV01000003.1"/>
</dbReference>
<comment type="caution">
    <text evidence="2">The sequence shown here is derived from an EMBL/GenBank/DDBJ whole genome shotgun (WGS) entry which is preliminary data.</text>
</comment>
<keyword evidence="1" id="KW-0732">Signal</keyword>
<name>A0A4R7D4R4_9SPHI</name>
<gene>
    <name evidence="2" type="ORF">B0I21_103180</name>
</gene>
<dbReference type="AlphaFoldDB" id="A0A4R7D4R4"/>
<evidence type="ECO:0000313" key="2">
    <source>
        <dbReference type="EMBL" id="TDS14685.1"/>
    </source>
</evidence>
<feature type="chain" id="PRO_5020622285" description="Lipoprotein" evidence="1">
    <location>
        <begin position="18"/>
        <end position="243"/>
    </location>
</feature>
<protein>
    <recommendedName>
        <fullName evidence="4">Lipoprotein</fullName>
    </recommendedName>
</protein>
<evidence type="ECO:0008006" key="4">
    <source>
        <dbReference type="Google" id="ProtNLM"/>
    </source>
</evidence>
<evidence type="ECO:0000256" key="1">
    <source>
        <dbReference type="SAM" id="SignalP"/>
    </source>
</evidence>
<evidence type="ECO:0000313" key="3">
    <source>
        <dbReference type="Proteomes" id="UP000294752"/>
    </source>
</evidence>
<organism evidence="2 3">
    <name type="scientific">Sphingobacterium paludis</name>
    <dbReference type="NCBI Taxonomy" id="1476465"/>
    <lineage>
        <taxon>Bacteria</taxon>
        <taxon>Pseudomonadati</taxon>
        <taxon>Bacteroidota</taxon>
        <taxon>Sphingobacteriia</taxon>
        <taxon>Sphingobacteriales</taxon>
        <taxon>Sphingobacteriaceae</taxon>
        <taxon>Sphingobacterium</taxon>
    </lineage>
</organism>
<sequence length="243" mass="27709">MKTIRFFLALVSISLSSCTSILMRFMGVQHVAHFDESRYRQNASALLAKYPGPKQDILIADTGLIRYSTLFDSLESKFALQPIQMLYFDADKKLRSFHVNCLAPGGVGKLKWNIDDRFANYIPKTAAPVDYEQWNVDDLTEKLGINELDIPEGKDVVVFFWSRLLHKQVKHAHKEIITNIKNHVKPDDFPVILYLNTDKVYASLNSGGIDSTFLKNVLTEDEYKKHRLKVAGEKRAQAVADDM</sequence>
<reference evidence="2 3" key="1">
    <citation type="submission" date="2019-03" db="EMBL/GenBank/DDBJ databases">
        <title>Genomic Encyclopedia of Type Strains, Phase III (KMG-III): the genomes of soil and plant-associated and newly described type strains.</title>
        <authorList>
            <person name="Whitman W."/>
        </authorList>
    </citation>
    <scope>NUCLEOTIDE SEQUENCE [LARGE SCALE GENOMIC DNA]</scope>
    <source>
        <strain evidence="2 3">CGMCC 1.12801</strain>
    </source>
</reference>
<keyword evidence="3" id="KW-1185">Reference proteome</keyword>
<dbReference type="Proteomes" id="UP000294752">
    <property type="component" value="Unassembled WGS sequence"/>
</dbReference>
<feature type="signal peptide" evidence="1">
    <location>
        <begin position="1"/>
        <end position="17"/>
    </location>
</feature>
<dbReference type="OrthoDB" id="707327at2"/>
<proteinExistence type="predicted"/>
<dbReference type="PROSITE" id="PS51257">
    <property type="entry name" value="PROKAR_LIPOPROTEIN"/>
    <property type="match status" value="1"/>
</dbReference>
<accession>A0A4R7D4R4</accession>
<dbReference type="EMBL" id="SNZV01000003">
    <property type="protein sequence ID" value="TDS14685.1"/>
    <property type="molecule type" value="Genomic_DNA"/>
</dbReference>